<keyword evidence="2" id="KW-1185">Reference proteome</keyword>
<comment type="caution">
    <text evidence="1">The sequence shown here is derived from an EMBL/GenBank/DDBJ whole genome shotgun (WGS) entry which is preliminary data.</text>
</comment>
<evidence type="ECO:0000313" key="2">
    <source>
        <dbReference type="Proteomes" id="UP001203297"/>
    </source>
</evidence>
<reference evidence="1" key="1">
    <citation type="journal article" date="2022" name="New Phytol.">
        <title>Evolutionary transition to the ectomycorrhizal habit in the genomes of a hyperdiverse lineage of mushroom-forming fungi.</title>
        <authorList>
            <person name="Looney B."/>
            <person name="Miyauchi S."/>
            <person name="Morin E."/>
            <person name="Drula E."/>
            <person name="Courty P.E."/>
            <person name="Kohler A."/>
            <person name="Kuo A."/>
            <person name="LaButti K."/>
            <person name="Pangilinan J."/>
            <person name="Lipzen A."/>
            <person name="Riley R."/>
            <person name="Andreopoulos W."/>
            <person name="He G."/>
            <person name="Johnson J."/>
            <person name="Nolan M."/>
            <person name="Tritt A."/>
            <person name="Barry K.W."/>
            <person name="Grigoriev I.V."/>
            <person name="Nagy L.G."/>
            <person name="Hibbett D."/>
            <person name="Henrissat B."/>
            <person name="Matheny P.B."/>
            <person name="Labbe J."/>
            <person name="Martin F.M."/>
        </authorList>
    </citation>
    <scope>NUCLEOTIDE SEQUENCE</scope>
    <source>
        <strain evidence="1">BPL690</strain>
    </source>
</reference>
<proteinExistence type="predicted"/>
<sequence length="153" mass="16816">MANALEACTVVDVVLQKANFGTSLGGAQGIGQNSPETGAEALSIAAFRNRNAEDERLVQTGEEVEKRWHAFASLRGVEGPPSQACFQRSILRPVMLSHTFARQFVLITGTYFPGIVVEIEMKYTHAGATISRSSRPERKRRMRSFASVLLQFS</sequence>
<evidence type="ECO:0000313" key="1">
    <source>
        <dbReference type="EMBL" id="KAI0301212.1"/>
    </source>
</evidence>
<dbReference type="EMBL" id="WTXG01000015">
    <property type="protein sequence ID" value="KAI0301212.1"/>
    <property type="molecule type" value="Genomic_DNA"/>
</dbReference>
<accession>A0AAD4M3Z9</accession>
<organism evidence="1 2">
    <name type="scientific">Multifurca ochricompacta</name>
    <dbReference type="NCBI Taxonomy" id="376703"/>
    <lineage>
        <taxon>Eukaryota</taxon>
        <taxon>Fungi</taxon>
        <taxon>Dikarya</taxon>
        <taxon>Basidiomycota</taxon>
        <taxon>Agaricomycotina</taxon>
        <taxon>Agaricomycetes</taxon>
        <taxon>Russulales</taxon>
        <taxon>Russulaceae</taxon>
        <taxon>Multifurca</taxon>
    </lineage>
</organism>
<gene>
    <name evidence="1" type="ORF">B0F90DRAFT_1668068</name>
</gene>
<protein>
    <submittedName>
        <fullName evidence="1">Uncharacterized protein</fullName>
    </submittedName>
</protein>
<dbReference type="AlphaFoldDB" id="A0AAD4M3Z9"/>
<dbReference type="Proteomes" id="UP001203297">
    <property type="component" value="Unassembled WGS sequence"/>
</dbReference>
<name>A0AAD4M3Z9_9AGAM</name>